<evidence type="ECO:0000256" key="1">
    <source>
        <dbReference type="SAM" id="MobiDB-lite"/>
    </source>
</evidence>
<evidence type="ECO:0008006" key="4">
    <source>
        <dbReference type="Google" id="ProtNLM"/>
    </source>
</evidence>
<feature type="region of interest" description="Disordered" evidence="1">
    <location>
        <begin position="482"/>
        <end position="507"/>
    </location>
</feature>
<dbReference type="InterPro" id="IPR029058">
    <property type="entry name" value="AB_hydrolase_fold"/>
</dbReference>
<keyword evidence="3" id="KW-1185">Reference proteome</keyword>
<organism evidence="2 3">
    <name type="scientific">Hyella patelloides LEGE 07179</name>
    <dbReference type="NCBI Taxonomy" id="945734"/>
    <lineage>
        <taxon>Bacteria</taxon>
        <taxon>Bacillati</taxon>
        <taxon>Cyanobacteriota</taxon>
        <taxon>Cyanophyceae</taxon>
        <taxon>Pleurocapsales</taxon>
        <taxon>Hyellaceae</taxon>
        <taxon>Hyella</taxon>
    </lineage>
</organism>
<evidence type="ECO:0000313" key="3">
    <source>
        <dbReference type="Proteomes" id="UP000320055"/>
    </source>
</evidence>
<evidence type="ECO:0000313" key="2">
    <source>
        <dbReference type="EMBL" id="VEP15407.1"/>
    </source>
</evidence>
<dbReference type="RefSeq" id="WP_144874170.1">
    <property type="nucleotide sequence ID" value="NZ_LR214069.1"/>
</dbReference>
<proteinExistence type="predicted"/>
<sequence length="507" mass="55710">MTLESGRGSFVWDDTTGQSDPDKPLEVFYYRPEEVTADTPVWFIMHGTGRNADDYRDYLVDAAREQGALVIAPEFNDDDWDGSTGYNLGNISASNSDLTPVPEQDWSFSKIEPLFDHVVNEVEPTLETDGYYMYGHSAGAQFVHRFMAWEPDARVKLAVSANAGWYTVPQSDDIGYEYDWPYSTSEAPDYDASTSTYDSFPTENLDNFLGDDLVVLLGEEDTRRTSNLRQNEEADAQGLNRFERGQFFYSQGQDEAQTRGTNFGWELQTVPGVGHDGEEMAVPAAELFRLDNQVNNPVDPQPTKTDLIWEEQGLVDEAAVATGSSFNLSDGTTVTVDWDIETNGGSFVPNKGDDFVSYENSVRGNHEGYLNLGFNNSDSDPDDLIRASFSFDQPVVGLNFNVLDVDRGSSFDDAVEIFVDGVNIQDIPDAVTLGGSSVSLDDESYMTGFEGSSSANNSSESANIQVALGNTEASEVEIFYFSTDDPGNDPGGQSIGISDLQWNTSGD</sequence>
<name>A0A563VVI5_9CYAN</name>
<dbReference type="PANTHER" id="PTHR35560:SF3">
    <property type="entry name" value="PEPTIDASE S9 PROLYL OLIGOPEPTIDASE CATALYTIC DOMAIN-CONTAINING PROTEIN"/>
    <property type="match status" value="1"/>
</dbReference>
<gene>
    <name evidence="2" type="ORF">H1P_3320001</name>
</gene>
<reference evidence="2 3" key="1">
    <citation type="submission" date="2019-01" db="EMBL/GenBank/DDBJ databases">
        <authorList>
            <person name="Brito A."/>
        </authorList>
    </citation>
    <scope>NUCLEOTIDE SEQUENCE [LARGE SCALE GENOMIC DNA]</scope>
    <source>
        <strain evidence="2">1</strain>
    </source>
</reference>
<dbReference type="PANTHER" id="PTHR35560">
    <property type="entry name" value="BLL0132 PROTEIN"/>
    <property type="match status" value="1"/>
</dbReference>
<dbReference type="OrthoDB" id="1094867at2"/>
<dbReference type="Proteomes" id="UP000320055">
    <property type="component" value="Unassembled WGS sequence"/>
</dbReference>
<dbReference type="Gene3D" id="3.40.50.1820">
    <property type="entry name" value="alpha/beta hydrolase"/>
    <property type="match status" value="1"/>
</dbReference>
<dbReference type="AlphaFoldDB" id="A0A563VVI5"/>
<dbReference type="SUPFAM" id="SSF53474">
    <property type="entry name" value="alpha/beta-Hydrolases"/>
    <property type="match status" value="1"/>
</dbReference>
<accession>A0A563VVI5</accession>
<dbReference type="EMBL" id="CAACVJ010000260">
    <property type="protein sequence ID" value="VEP15407.1"/>
    <property type="molecule type" value="Genomic_DNA"/>
</dbReference>
<protein>
    <recommendedName>
        <fullName evidence="4">Alpha/beta hydrolase</fullName>
    </recommendedName>
</protein>